<keyword evidence="2" id="KW-1185">Reference proteome</keyword>
<comment type="caution">
    <text evidence="1">The sequence shown here is derived from an EMBL/GenBank/DDBJ whole genome shotgun (WGS) entry which is preliminary data.</text>
</comment>
<dbReference type="EMBL" id="JARK01001359">
    <property type="protein sequence ID" value="EYC20098.1"/>
    <property type="molecule type" value="Genomic_DNA"/>
</dbReference>
<dbReference type="Proteomes" id="UP000024635">
    <property type="component" value="Unassembled WGS sequence"/>
</dbReference>
<protein>
    <submittedName>
        <fullName evidence="1">Uncharacterized protein</fullName>
    </submittedName>
</protein>
<dbReference type="AlphaFoldDB" id="A0A016V058"/>
<name>A0A016V058_9BILA</name>
<evidence type="ECO:0000313" key="1">
    <source>
        <dbReference type="EMBL" id="EYC20098.1"/>
    </source>
</evidence>
<gene>
    <name evidence="1" type="primary">Acey_s0023.g868</name>
    <name evidence="1" type="ORF">Y032_0023g868</name>
</gene>
<reference evidence="2" key="1">
    <citation type="journal article" date="2015" name="Nat. Genet.">
        <title>The genome and transcriptome of the zoonotic hookworm Ancylostoma ceylanicum identify infection-specific gene families.</title>
        <authorList>
            <person name="Schwarz E.M."/>
            <person name="Hu Y."/>
            <person name="Antoshechkin I."/>
            <person name="Miller M.M."/>
            <person name="Sternberg P.W."/>
            <person name="Aroian R.V."/>
        </authorList>
    </citation>
    <scope>NUCLEOTIDE SEQUENCE</scope>
    <source>
        <strain evidence="2">HY135</strain>
    </source>
</reference>
<sequence length="66" mass="7201">MVRVGLLGQSMVQTPGYGSALAKQWRNRQGTGQPWLGYSVNVRVRALLGQAVRKTPGYGSALAKQW</sequence>
<organism evidence="1 2">
    <name type="scientific">Ancylostoma ceylanicum</name>
    <dbReference type="NCBI Taxonomy" id="53326"/>
    <lineage>
        <taxon>Eukaryota</taxon>
        <taxon>Metazoa</taxon>
        <taxon>Ecdysozoa</taxon>
        <taxon>Nematoda</taxon>
        <taxon>Chromadorea</taxon>
        <taxon>Rhabditida</taxon>
        <taxon>Rhabditina</taxon>
        <taxon>Rhabditomorpha</taxon>
        <taxon>Strongyloidea</taxon>
        <taxon>Ancylostomatidae</taxon>
        <taxon>Ancylostomatinae</taxon>
        <taxon>Ancylostoma</taxon>
    </lineage>
</organism>
<evidence type="ECO:0000313" key="2">
    <source>
        <dbReference type="Proteomes" id="UP000024635"/>
    </source>
</evidence>
<accession>A0A016V058</accession>
<proteinExistence type="predicted"/>